<evidence type="ECO:0000313" key="1">
    <source>
        <dbReference type="EMBL" id="EEX72517.1"/>
    </source>
</evidence>
<sequence>MLLIGTFFPTCWELNSSYWNFFPPSWNFYLSRLYGESQALIKPFCLCERLGACCFIRLALIKENDVESFSAGSVIF</sequence>
<gene>
    <name evidence="1" type="ORF">GCWU000325_00556</name>
</gene>
<organism evidence="1 2">
    <name type="scientific">Alloprevotella tannerae ATCC 51259</name>
    <dbReference type="NCBI Taxonomy" id="626522"/>
    <lineage>
        <taxon>Bacteria</taxon>
        <taxon>Pseudomonadati</taxon>
        <taxon>Bacteroidota</taxon>
        <taxon>Bacteroidia</taxon>
        <taxon>Bacteroidales</taxon>
        <taxon>Prevotellaceae</taxon>
        <taxon>Alloprevotella</taxon>
    </lineage>
</organism>
<evidence type="ECO:0000313" key="2">
    <source>
        <dbReference type="Proteomes" id="UP000003460"/>
    </source>
</evidence>
<dbReference type="Proteomes" id="UP000003460">
    <property type="component" value="Unassembled WGS sequence"/>
</dbReference>
<keyword evidence="2" id="KW-1185">Reference proteome</keyword>
<dbReference type="AlphaFoldDB" id="C9LED0"/>
<dbReference type="STRING" id="626522.GCWU000325_00556"/>
<comment type="caution">
    <text evidence="1">The sequence shown here is derived from an EMBL/GenBank/DDBJ whole genome shotgun (WGS) entry which is preliminary data.</text>
</comment>
<protein>
    <submittedName>
        <fullName evidence="1">Uncharacterized protein</fullName>
    </submittedName>
</protein>
<accession>C9LED0</accession>
<proteinExistence type="predicted"/>
<dbReference type="EMBL" id="ACIJ02000015">
    <property type="protein sequence ID" value="EEX72517.1"/>
    <property type="molecule type" value="Genomic_DNA"/>
</dbReference>
<reference evidence="1" key="1">
    <citation type="submission" date="2009-09" db="EMBL/GenBank/DDBJ databases">
        <authorList>
            <person name="Weinstock G."/>
            <person name="Sodergren E."/>
            <person name="Clifton S."/>
            <person name="Fulton L."/>
            <person name="Fulton B."/>
            <person name="Courtney L."/>
            <person name="Fronick C."/>
            <person name="Harrison M."/>
            <person name="Strong C."/>
            <person name="Farmer C."/>
            <person name="Delahaunty K."/>
            <person name="Markovic C."/>
            <person name="Hall O."/>
            <person name="Minx P."/>
            <person name="Tomlinson C."/>
            <person name="Mitreva M."/>
            <person name="Nelson J."/>
            <person name="Hou S."/>
            <person name="Wollam A."/>
            <person name="Pepin K.H."/>
            <person name="Johnson M."/>
            <person name="Bhonagiri V."/>
            <person name="Nash W.E."/>
            <person name="Warren W."/>
            <person name="Chinwalla A."/>
            <person name="Mardis E.R."/>
            <person name="Wilson R.K."/>
        </authorList>
    </citation>
    <scope>NUCLEOTIDE SEQUENCE [LARGE SCALE GENOMIC DNA]</scope>
    <source>
        <strain evidence="1">ATCC 51259</strain>
    </source>
</reference>
<dbReference type="HOGENOM" id="CLU_2651456_0_0_10"/>
<name>C9LED0_9BACT</name>